<dbReference type="Proteomes" id="UP000235826">
    <property type="component" value="Chromosome"/>
</dbReference>
<dbReference type="RefSeq" id="WP_102757821.1">
    <property type="nucleotide sequence ID" value="NZ_CP025791.1"/>
</dbReference>
<accession>A0A2K9PWG3</accession>
<reference evidence="2 3" key="1">
    <citation type="submission" date="2018-01" db="EMBL/GenBank/DDBJ databases">
        <title>Complete genome sequence of Flavivirga eckloniae ECD14 isolated from seaweed Ecklonia cava.</title>
        <authorList>
            <person name="Lee J.H."/>
            <person name="Baik K.S."/>
            <person name="Seong C.N."/>
        </authorList>
    </citation>
    <scope>NUCLEOTIDE SEQUENCE [LARGE SCALE GENOMIC DNA]</scope>
    <source>
        <strain evidence="2 3">ECD14</strain>
    </source>
</reference>
<evidence type="ECO:0000313" key="2">
    <source>
        <dbReference type="EMBL" id="AUP81178.1"/>
    </source>
</evidence>
<name>A0A2K9PWG3_9FLAO</name>
<proteinExistence type="predicted"/>
<dbReference type="EMBL" id="CP025791">
    <property type="protein sequence ID" value="AUP81178.1"/>
    <property type="molecule type" value="Genomic_DNA"/>
</dbReference>
<keyword evidence="1" id="KW-1133">Transmembrane helix</keyword>
<gene>
    <name evidence="2" type="ORF">C1H87_21665</name>
</gene>
<evidence type="ECO:0000313" key="3">
    <source>
        <dbReference type="Proteomes" id="UP000235826"/>
    </source>
</evidence>
<dbReference type="AlphaFoldDB" id="A0A2K9PWG3"/>
<dbReference type="KEGG" id="fek:C1H87_21665"/>
<keyword evidence="1" id="KW-0812">Transmembrane</keyword>
<evidence type="ECO:0000256" key="1">
    <source>
        <dbReference type="SAM" id="Phobius"/>
    </source>
</evidence>
<dbReference type="OrthoDB" id="839906at2"/>
<keyword evidence="1" id="KW-0472">Membrane</keyword>
<feature type="transmembrane region" description="Helical" evidence="1">
    <location>
        <begin position="67"/>
        <end position="84"/>
    </location>
</feature>
<organism evidence="2 3">
    <name type="scientific">Flavivirga eckloniae</name>
    <dbReference type="NCBI Taxonomy" id="1803846"/>
    <lineage>
        <taxon>Bacteria</taxon>
        <taxon>Pseudomonadati</taxon>
        <taxon>Bacteroidota</taxon>
        <taxon>Flavobacteriia</taxon>
        <taxon>Flavobacteriales</taxon>
        <taxon>Flavobacteriaceae</taxon>
        <taxon>Flavivirga</taxon>
    </lineage>
</organism>
<evidence type="ECO:0008006" key="4">
    <source>
        <dbReference type="Google" id="ProtNLM"/>
    </source>
</evidence>
<keyword evidence="3" id="KW-1185">Reference proteome</keyword>
<dbReference type="Pfam" id="PF11804">
    <property type="entry name" value="DUF3325"/>
    <property type="match status" value="1"/>
</dbReference>
<protein>
    <recommendedName>
        <fullName evidence="4">DUF3325 domain-containing protein</fullName>
    </recommendedName>
</protein>
<dbReference type="InterPro" id="IPR021762">
    <property type="entry name" value="DUF3325"/>
</dbReference>
<feature type="transmembrane region" description="Helical" evidence="1">
    <location>
        <begin position="40"/>
        <end position="60"/>
    </location>
</feature>
<sequence>MLTITIALFCLGFFLLSLASKRNRLEVPRFLQKVTKTNNTVIKIVGTVVLISGFVLLGILEGFGTGMFFGLILLMVIASLVVLLSPLEWIGYKGMFLVFTCLLLLELTL</sequence>